<evidence type="ECO:0000256" key="1">
    <source>
        <dbReference type="SAM" id="MobiDB-lite"/>
    </source>
</evidence>
<comment type="caution">
    <text evidence="2">The sequence shown here is derived from an EMBL/GenBank/DDBJ whole genome shotgun (WGS) entry which is preliminary data.</text>
</comment>
<keyword evidence="3" id="KW-1185">Reference proteome</keyword>
<feature type="compositionally biased region" description="Polar residues" evidence="1">
    <location>
        <begin position="166"/>
        <end position="188"/>
    </location>
</feature>
<evidence type="ECO:0000313" key="2">
    <source>
        <dbReference type="EMBL" id="KAA8493397.1"/>
    </source>
</evidence>
<organism evidence="2 3">
    <name type="scientific">Porphyridium purpureum</name>
    <name type="common">Red alga</name>
    <name type="synonym">Porphyridium cruentum</name>
    <dbReference type="NCBI Taxonomy" id="35688"/>
    <lineage>
        <taxon>Eukaryota</taxon>
        <taxon>Rhodophyta</taxon>
        <taxon>Bangiophyceae</taxon>
        <taxon>Porphyridiales</taxon>
        <taxon>Porphyridiaceae</taxon>
        <taxon>Porphyridium</taxon>
    </lineage>
</organism>
<protein>
    <submittedName>
        <fullName evidence="2">Uncharacterized protein</fullName>
    </submittedName>
</protein>
<accession>A0A5J4YSI8</accession>
<feature type="region of interest" description="Disordered" evidence="1">
    <location>
        <begin position="164"/>
        <end position="233"/>
    </location>
</feature>
<gene>
    <name evidence="2" type="ORF">FVE85_8842</name>
</gene>
<feature type="region of interest" description="Disordered" evidence="1">
    <location>
        <begin position="68"/>
        <end position="115"/>
    </location>
</feature>
<dbReference type="EMBL" id="VRMN01000007">
    <property type="protein sequence ID" value="KAA8493397.1"/>
    <property type="molecule type" value="Genomic_DNA"/>
</dbReference>
<dbReference type="AlphaFoldDB" id="A0A5J4YSI8"/>
<reference evidence="3" key="1">
    <citation type="journal article" date="2019" name="Nat. Commun.">
        <title>Expansion of phycobilisome linker gene families in mesophilic red algae.</title>
        <authorList>
            <person name="Lee J."/>
            <person name="Kim D."/>
            <person name="Bhattacharya D."/>
            <person name="Yoon H.S."/>
        </authorList>
    </citation>
    <scope>NUCLEOTIDE SEQUENCE [LARGE SCALE GENOMIC DNA]</scope>
    <source>
        <strain evidence="3">CCMP 1328</strain>
    </source>
</reference>
<dbReference type="Proteomes" id="UP000324585">
    <property type="component" value="Unassembled WGS sequence"/>
</dbReference>
<dbReference type="OrthoDB" id="44654at2759"/>
<proteinExistence type="predicted"/>
<name>A0A5J4YSI8_PORPP</name>
<sequence>MMVERMECCIALHPTENSAGTWLFLNLNIVAISARQTYTAVPAPDFVLDRINEIAALRTFDIDADEAREVEQDDWQGPRQEELEQDVNEDSDTDTESAFPADPEQKTEGHGAEVEPHEPWRALLHPEAGSAAGDEQAAASSEVQAVATDAFDNTVRPVRVVDMSVDNRTGDSQHTPSHVQKNSLLQTHSARKVTTKDLADAQTVRQTGGLESDGSKEFRTATRSAEPQSAMAA</sequence>
<evidence type="ECO:0000313" key="3">
    <source>
        <dbReference type="Proteomes" id="UP000324585"/>
    </source>
</evidence>
<feature type="compositionally biased region" description="Acidic residues" evidence="1">
    <location>
        <begin position="83"/>
        <end position="95"/>
    </location>
</feature>
<feature type="compositionally biased region" description="Basic and acidic residues" evidence="1">
    <location>
        <begin position="103"/>
        <end position="115"/>
    </location>
</feature>